<accession>A0ABZ3H7F5</accession>
<proteinExistence type="predicted"/>
<sequence length="657" mass="70328">MKRITLTLIALLSLIAIVLILPFTPPGNRIIAGIVQQKLNETLPLSADVQTFDLGFRRFSIVILLGNAGRIEADGEYSLFDRSLAARYRADLADLASLSAQNMQGSLQTEGTVKGNLPLLEIDGHTDAAGSDTAYHLTLTDFNPGALTATIRHARLEQLLALAGQAPLASGSIDAEILLHSIDPAALDGTVDAVLAQGTLDRALISSTYGLNLPDAALNASLQARLKTDTVTYTVKTDSALGHLTSDGTLTPQNGGMDIRYAFSIKELALLQGLTGQTLHGPIALAGQLKGDREYLDATASGELAGGKGALKAVLKAYAPVSADVTVQHLRLARLLNMLGYPRIADADVSGHAVLPSLDPEALKGTIDVNMAKGSAKTDALSKLLGRPFPASTFTLKTQSRLNGESVAAAADFVSDLFTLRSDTLQYNVKQSRMTAEYTADIPDLSRLSALAERPLRGSAKISGDLTYDDALLLHANSSLLKGAIATTLKGQALHADFKQISTKAALHMLVQPETFDARFDGALDYRLDNKQGELKGKLTEGAFSRNNVFDLLRQYTSVDLYKERFDGTTLARLDDTMIDADVQLRSDRAALQTKHAKIDTAKETVRADIKLEASGAVIPFRLRGKMSRPGVTVDAGKLIEQEAGKQVQQLFDSLFK</sequence>
<protein>
    <recommendedName>
        <fullName evidence="3">AsmA family protein</fullName>
    </recommendedName>
</protein>
<evidence type="ECO:0000313" key="1">
    <source>
        <dbReference type="EMBL" id="XAU14322.1"/>
    </source>
</evidence>
<evidence type="ECO:0000313" key="2">
    <source>
        <dbReference type="Proteomes" id="UP001447842"/>
    </source>
</evidence>
<dbReference type="Proteomes" id="UP001447842">
    <property type="component" value="Chromosome"/>
</dbReference>
<evidence type="ECO:0008006" key="3">
    <source>
        <dbReference type="Google" id="ProtNLM"/>
    </source>
</evidence>
<dbReference type="RefSeq" id="WP_345972064.1">
    <property type="nucleotide sequence ID" value="NZ_CP147920.1"/>
</dbReference>
<gene>
    <name evidence="1" type="ORF">WCY31_08630</name>
</gene>
<name>A0ABZ3H7F5_9BACT</name>
<organism evidence="1 2">
    <name type="scientific">Sulfurimonas diazotrophicus</name>
    <dbReference type="NCBI Taxonomy" id="3131939"/>
    <lineage>
        <taxon>Bacteria</taxon>
        <taxon>Pseudomonadati</taxon>
        <taxon>Campylobacterota</taxon>
        <taxon>Epsilonproteobacteria</taxon>
        <taxon>Campylobacterales</taxon>
        <taxon>Sulfurimonadaceae</taxon>
        <taxon>Sulfurimonas</taxon>
    </lineage>
</organism>
<dbReference type="EMBL" id="CP147920">
    <property type="protein sequence ID" value="XAU14322.1"/>
    <property type="molecule type" value="Genomic_DNA"/>
</dbReference>
<reference evidence="1 2" key="1">
    <citation type="submission" date="2024-03" db="EMBL/GenBank/DDBJ databases">
        <title>Sulfurimonas sp. HSL3-1.</title>
        <authorList>
            <person name="Wang S."/>
        </authorList>
    </citation>
    <scope>NUCLEOTIDE SEQUENCE [LARGE SCALE GENOMIC DNA]</scope>
    <source>
        <strain evidence="1 2">HSL3-1</strain>
    </source>
</reference>
<keyword evidence="2" id="KW-1185">Reference proteome</keyword>